<dbReference type="Proteomes" id="UP000838878">
    <property type="component" value="Chromosome 7"/>
</dbReference>
<dbReference type="InterPro" id="IPR003146">
    <property type="entry name" value="M14A_act_pep"/>
</dbReference>
<dbReference type="GO" id="GO:0004181">
    <property type="term" value="F:metallocarboxypeptidase activity"/>
    <property type="evidence" value="ECO:0007669"/>
    <property type="project" value="InterPro"/>
</dbReference>
<comment type="similarity">
    <text evidence="2">Belongs to the peptidase M14 family.</text>
</comment>
<keyword evidence="10" id="KW-1015">Disulfide bond</keyword>
<keyword evidence="9" id="KW-0482">Metalloprotease</keyword>
<evidence type="ECO:0000256" key="6">
    <source>
        <dbReference type="ARBA" id="ARBA00022729"/>
    </source>
</evidence>
<evidence type="ECO:0000256" key="11">
    <source>
        <dbReference type="SAM" id="SignalP"/>
    </source>
</evidence>
<sequence>MLLKIFFLNILCAVCAEIVSYDNFSLYRIYAKSERDLKFLNGLEESSDLHLWKSANKIGDYVSIIASPTKKVQLEESFKNRNINYDIMLKNVQEAFEDPIIRRKRDLRNQLFWTNYQTMEDIYAWFQHLANTYRDIVSIIHAGKSYEGRNITGVKISRRSSRRAIFIEGGQVAADWLSPTVVTYIVDQLVKGDDPVLRQATEDYEWHIFPILNPDGHEFTQNSNRLWLKNRRPTSGSAVGTDLTKNWNSQWGVRGGSFNPSDSNYIGLGPFSEVETRSISRYIANMPAILSAHLSFRAFGQRLLIPSAHTTSHMYNYNETVLIGRRAMGSLAVRYNTQYMVGTSMEVHDGATGNMADWIKHQYNPPVVMTYHLRDTGNWGYILPVDQVLPTCEETYDSILAILREAKSMNVL</sequence>
<dbReference type="GO" id="GO:0008270">
    <property type="term" value="F:zinc ion binding"/>
    <property type="evidence" value="ECO:0007669"/>
    <property type="project" value="InterPro"/>
</dbReference>
<protein>
    <recommendedName>
        <fullName evidence="12">Peptidase M14 domain-containing protein</fullName>
    </recommendedName>
</protein>
<evidence type="ECO:0000256" key="3">
    <source>
        <dbReference type="ARBA" id="ARBA00022645"/>
    </source>
</evidence>
<dbReference type="SMART" id="SM00631">
    <property type="entry name" value="Zn_pept"/>
    <property type="match status" value="1"/>
</dbReference>
<comment type="cofactor">
    <cofactor evidence="1">
        <name>Zn(2+)</name>
        <dbReference type="ChEBI" id="CHEBI:29105"/>
    </cofactor>
</comment>
<feature type="signal peptide" evidence="11">
    <location>
        <begin position="1"/>
        <end position="16"/>
    </location>
</feature>
<dbReference type="InterPro" id="IPR036990">
    <property type="entry name" value="M14A-like_propep"/>
</dbReference>
<organism evidence="13 14">
    <name type="scientific">Brenthis ino</name>
    <name type="common">lesser marbled fritillary</name>
    <dbReference type="NCBI Taxonomy" id="405034"/>
    <lineage>
        <taxon>Eukaryota</taxon>
        <taxon>Metazoa</taxon>
        <taxon>Ecdysozoa</taxon>
        <taxon>Arthropoda</taxon>
        <taxon>Hexapoda</taxon>
        <taxon>Insecta</taxon>
        <taxon>Pterygota</taxon>
        <taxon>Neoptera</taxon>
        <taxon>Endopterygota</taxon>
        <taxon>Lepidoptera</taxon>
        <taxon>Glossata</taxon>
        <taxon>Ditrysia</taxon>
        <taxon>Papilionoidea</taxon>
        <taxon>Nymphalidae</taxon>
        <taxon>Heliconiinae</taxon>
        <taxon>Argynnini</taxon>
        <taxon>Brenthis</taxon>
    </lineage>
</organism>
<dbReference type="InterPro" id="IPR000834">
    <property type="entry name" value="Peptidase_M14"/>
</dbReference>
<reference evidence="13" key="1">
    <citation type="submission" date="2021-12" db="EMBL/GenBank/DDBJ databases">
        <authorList>
            <person name="Martin H S."/>
        </authorList>
    </citation>
    <scope>NUCLEOTIDE SEQUENCE</scope>
</reference>
<dbReference type="EMBL" id="OV170227">
    <property type="protein sequence ID" value="CAH0728590.1"/>
    <property type="molecule type" value="Genomic_DNA"/>
</dbReference>
<dbReference type="AlphaFoldDB" id="A0A8J9VVV2"/>
<keyword evidence="4" id="KW-0645">Protease</keyword>
<evidence type="ECO:0000259" key="12">
    <source>
        <dbReference type="SMART" id="SM00631"/>
    </source>
</evidence>
<keyword evidence="6 11" id="KW-0732">Signal</keyword>
<dbReference type="Pfam" id="PF02244">
    <property type="entry name" value="Propep_M14"/>
    <property type="match status" value="1"/>
</dbReference>
<accession>A0A8J9VVV2</accession>
<evidence type="ECO:0000313" key="14">
    <source>
        <dbReference type="Proteomes" id="UP000838878"/>
    </source>
</evidence>
<feature type="chain" id="PRO_5035419281" description="Peptidase M14 domain-containing protein" evidence="11">
    <location>
        <begin position="17"/>
        <end position="412"/>
    </location>
</feature>
<keyword evidence="8" id="KW-0862">Zinc</keyword>
<evidence type="ECO:0000256" key="10">
    <source>
        <dbReference type="ARBA" id="ARBA00023157"/>
    </source>
</evidence>
<dbReference type="PANTHER" id="PTHR11705:SF153">
    <property type="entry name" value="ZINC CARBOXYPEPTIDASE A 1-LIKE PROTEIN"/>
    <property type="match status" value="1"/>
</dbReference>
<feature type="non-terminal residue" evidence="13">
    <location>
        <position position="412"/>
    </location>
</feature>
<name>A0A8J9VVV2_9NEOP</name>
<dbReference type="FunFam" id="3.40.630.10:FF:000084">
    <property type="entry name" value="Carboxypeptidase B2"/>
    <property type="match status" value="1"/>
</dbReference>
<keyword evidence="3" id="KW-0121">Carboxypeptidase</keyword>
<dbReference type="PANTHER" id="PTHR11705">
    <property type="entry name" value="PROTEASE FAMILY M14 CARBOXYPEPTIDASE A,B"/>
    <property type="match status" value="1"/>
</dbReference>
<dbReference type="OrthoDB" id="3626597at2759"/>
<keyword evidence="7" id="KW-0378">Hydrolase</keyword>
<dbReference type="SUPFAM" id="SSF53187">
    <property type="entry name" value="Zn-dependent exopeptidases"/>
    <property type="match status" value="1"/>
</dbReference>
<evidence type="ECO:0000256" key="1">
    <source>
        <dbReference type="ARBA" id="ARBA00001947"/>
    </source>
</evidence>
<gene>
    <name evidence="13" type="ORF">BINO364_LOCUS13792</name>
</gene>
<keyword evidence="14" id="KW-1185">Reference proteome</keyword>
<feature type="domain" description="Peptidase M14" evidence="12">
    <location>
        <begin position="116"/>
        <end position="394"/>
    </location>
</feature>
<evidence type="ECO:0000256" key="9">
    <source>
        <dbReference type="ARBA" id="ARBA00023049"/>
    </source>
</evidence>
<dbReference type="SUPFAM" id="SSF54897">
    <property type="entry name" value="Protease propeptides/inhibitors"/>
    <property type="match status" value="1"/>
</dbReference>
<dbReference type="Gene3D" id="3.40.630.10">
    <property type="entry name" value="Zn peptidases"/>
    <property type="match status" value="1"/>
</dbReference>
<evidence type="ECO:0000256" key="7">
    <source>
        <dbReference type="ARBA" id="ARBA00022801"/>
    </source>
</evidence>
<keyword evidence="5" id="KW-0479">Metal-binding</keyword>
<evidence type="ECO:0000256" key="4">
    <source>
        <dbReference type="ARBA" id="ARBA00022670"/>
    </source>
</evidence>
<dbReference type="Gene3D" id="3.30.70.340">
    <property type="entry name" value="Metallocarboxypeptidase-like"/>
    <property type="match status" value="1"/>
</dbReference>
<dbReference type="GO" id="GO:0006508">
    <property type="term" value="P:proteolysis"/>
    <property type="evidence" value="ECO:0007669"/>
    <property type="project" value="UniProtKB-KW"/>
</dbReference>
<evidence type="ECO:0000256" key="5">
    <source>
        <dbReference type="ARBA" id="ARBA00022723"/>
    </source>
</evidence>
<dbReference type="GO" id="GO:0005615">
    <property type="term" value="C:extracellular space"/>
    <property type="evidence" value="ECO:0007669"/>
    <property type="project" value="TreeGrafter"/>
</dbReference>
<dbReference type="Pfam" id="PF00246">
    <property type="entry name" value="Peptidase_M14"/>
    <property type="match status" value="1"/>
</dbReference>
<evidence type="ECO:0000313" key="13">
    <source>
        <dbReference type="EMBL" id="CAH0728590.1"/>
    </source>
</evidence>
<evidence type="ECO:0000256" key="8">
    <source>
        <dbReference type="ARBA" id="ARBA00022833"/>
    </source>
</evidence>
<proteinExistence type="inferred from homology"/>
<evidence type="ECO:0000256" key="2">
    <source>
        <dbReference type="ARBA" id="ARBA00005988"/>
    </source>
</evidence>